<dbReference type="PANTHER" id="PTHR45181">
    <property type="entry name" value="HEAT SHOCK PROTEIN DNAJ WITH TETRATRICOPEPTIDE REPEAT-CONTAINING PROTEIN"/>
    <property type="match status" value="1"/>
</dbReference>
<dbReference type="EMBL" id="JAYMYS010000002">
    <property type="protein sequence ID" value="KAK7406033.1"/>
    <property type="molecule type" value="Genomic_DNA"/>
</dbReference>
<feature type="compositionally biased region" description="Polar residues" evidence="1">
    <location>
        <begin position="794"/>
        <end position="809"/>
    </location>
</feature>
<dbReference type="Gene3D" id="1.25.40.10">
    <property type="entry name" value="Tetratricopeptide repeat domain"/>
    <property type="match status" value="2"/>
</dbReference>
<dbReference type="PROSITE" id="PS00636">
    <property type="entry name" value="DNAJ_1"/>
    <property type="match status" value="1"/>
</dbReference>
<feature type="region of interest" description="Disordered" evidence="1">
    <location>
        <begin position="777"/>
        <end position="839"/>
    </location>
</feature>
<dbReference type="SUPFAM" id="SSF46565">
    <property type="entry name" value="Chaperone J-domain"/>
    <property type="match status" value="1"/>
</dbReference>
<dbReference type="Pfam" id="PF00226">
    <property type="entry name" value="DnaJ"/>
    <property type="match status" value="1"/>
</dbReference>
<gene>
    <name evidence="3" type="ORF">VNO78_07648</name>
</gene>
<dbReference type="PROSITE" id="PS50076">
    <property type="entry name" value="DNAJ_2"/>
    <property type="match status" value="1"/>
</dbReference>
<dbReference type="Gene3D" id="1.10.287.110">
    <property type="entry name" value="DnaJ domain"/>
    <property type="match status" value="1"/>
</dbReference>
<feature type="compositionally biased region" description="Basic and acidic residues" evidence="1">
    <location>
        <begin position="777"/>
        <end position="786"/>
    </location>
</feature>
<dbReference type="PRINTS" id="PR00625">
    <property type="entry name" value="JDOMAIN"/>
</dbReference>
<evidence type="ECO:0000259" key="2">
    <source>
        <dbReference type="PROSITE" id="PS50076"/>
    </source>
</evidence>
<feature type="compositionally biased region" description="Basic and acidic residues" evidence="1">
    <location>
        <begin position="829"/>
        <end position="839"/>
    </location>
</feature>
<reference evidence="3 4" key="1">
    <citation type="submission" date="2024-01" db="EMBL/GenBank/DDBJ databases">
        <title>The genomes of 5 underutilized Papilionoideae crops provide insights into root nodulation and disease resistanc.</title>
        <authorList>
            <person name="Jiang F."/>
        </authorList>
    </citation>
    <scope>NUCLEOTIDE SEQUENCE [LARGE SCALE GENOMIC DNA]</scope>
    <source>
        <strain evidence="3">DUOXIRENSHENG_FW03</strain>
        <tissue evidence="3">Leaves</tissue>
    </source>
</reference>
<dbReference type="InterPro" id="IPR018253">
    <property type="entry name" value="DnaJ_domain_CS"/>
</dbReference>
<dbReference type="InterPro" id="IPR001623">
    <property type="entry name" value="DnaJ_domain"/>
</dbReference>
<dbReference type="PANTHER" id="PTHR45181:SF4">
    <property type="entry name" value="HEAT SHOCK PROTEIN DNAJ WITH TETRATRICOPEPTIDE REPEAT-CONTAINING PROTEIN"/>
    <property type="match status" value="1"/>
</dbReference>
<proteinExistence type="predicted"/>
<dbReference type="AlphaFoldDB" id="A0AAN9STM3"/>
<dbReference type="SMART" id="SM00028">
    <property type="entry name" value="TPR"/>
    <property type="match status" value="6"/>
</dbReference>
<feature type="domain" description="J" evidence="2">
    <location>
        <begin position="697"/>
        <end position="782"/>
    </location>
</feature>
<protein>
    <recommendedName>
        <fullName evidence="2">J domain-containing protein</fullName>
    </recommendedName>
</protein>
<dbReference type="InterPro" id="IPR011990">
    <property type="entry name" value="TPR-like_helical_dom_sf"/>
</dbReference>
<comment type="caution">
    <text evidence="3">The sequence shown here is derived from an EMBL/GenBank/DDBJ whole genome shotgun (WGS) entry which is preliminary data.</text>
</comment>
<evidence type="ECO:0000313" key="3">
    <source>
        <dbReference type="EMBL" id="KAK7406033.1"/>
    </source>
</evidence>
<dbReference type="Proteomes" id="UP001386955">
    <property type="component" value="Unassembled WGS sequence"/>
</dbReference>
<evidence type="ECO:0000256" key="1">
    <source>
        <dbReference type="SAM" id="MobiDB-lite"/>
    </source>
</evidence>
<evidence type="ECO:0000313" key="4">
    <source>
        <dbReference type="Proteomes" id="UP001386955"/>
    </source>
</evidence>
<dbReference type="CDD" id="cd06257">
    <property type="entry name" value="DnaJ"/>
    <property type="match status" value="1"/>
</dbReference>
<dbReference type="SUPFAM" id="SSF48452">
    <property type="entry name" value="TPR-like"/>
    <property type="match status" value="2"/>
</dbReference>
<name>A0AAN9STM3_PSOTE</name>
<organism evidence="3 4">
    <name type="scientific">Psophocarpus tetragonolobus</name>
    <name type="common">Winged bean</name>
    <name type="synonym">Dolichos tetragonolobus</name>
    <dbReference type="NCBI Taxonomy" id="3891"/>
    <lineage>
        <taxon>Eukaryota</taxon>
        <taxon>Viridiplantae</taxon>
        <taxon>Streptophyta</taxon>
        <taxon>Embryophyta</taxon>
        <taxon>Tracheophyta</taxon>
        <taxon>Spermatophyta</taxon>
        <taxon>Magnoliopsida</taxon>
        <taxon>eudicotyledons</taxon>
        <taxon>Gunneridae</taxon>
        <taxon>Pentapetalae</taxon>
        <taxon>rosids</taxon>
        <taxon>fabids</taxon>
        <taxon>Fabales</taxon>
        <taxon>Fabaceae</taxon>
        <taxon>Papilionoideae</taxon>
        <taxon>50 kb inversion clade</taxon>
        <taxon>NPAAA clade</taxon>
        <taxon>indigoferoid/millettioid clade</taxon>
        <taxon>Phaseoleae</taxon>
        <taxon>Psophocarpus</taxon>
    </lineage>
</organism>
<keyword evidence="4" id="KW-1185">Reference proteome</keyword>
<sequence length="839" mass="93817">MEKNVNLASEETKDQRDYGYGFVFTSKQDNSSGSSFLDEFKIPPLKTNPFGDVHDEFKFSARKEQSGITRMNKSRQKPKLCTPFLGHDLIWRPKTDVSHKNYVTSNEPFGFRMDGIGSNTTPTDQCLNETECETKENASECKDLETSCGDEIETGMSHLGCDSTSRNMSGSGFTFSAAEVQSPSQKRHSKKINWVKVGHGHLDTYCSTPNSSSPVTSSPFSATCTPLFTSGQGQKAKTRDCEVNKVHGFKEELASISANASTIAVEEACEKWRLKGNQAYKNGNLSVAEDCYTQGVNCASKEEASQRCRRALMLCYSNRAATRMSLGRMRDAVEDCMLAAEIDPNFIRVQLRAANCFLALAELGDASKYSKRCLQSGTDISVDKKIVVEASDLLQKTQKVAELINHSEELLQRRTADDSERGLEHINEALMISSYSEKLLEMKAEALFMLCRYGEVIQLCDETIGSAEKNSYPLDADCQVRDLDSSQISRGLYFRLWRCSMMFKSYFHLGKLEEGLSLLEEQEEKVSAINKNGSKVLESQIPLADTVRELLHHKTAGNEAFQAGKYEEAIEHYTAALSCNVESRPFAAVCFGNRAAAYKALGPTTDAIADCNLAIALDGRYLKALSRRATLYEMIRDYDHAASDIRRVVSLLIKGDVDNSNQPGISDRSINHANDLKHNQIWLSEIEEEAKKGIPLDIYLILGVEHAVSSSEIKKAYHKAALRHHPDKAAQSLARSDSGDDQIWKDIVEEVCKDADRLFKIIGEAYAVLSDPAKRAQYDSEEELRNSKKKRHGNSMTRNNFNTQNCSDQTDNRRHWNEVWRSSGNSSFKDSESGRLNRQ</sequence>
<dbReference type="InterPro" id="IPR036869">
    <property type="entry name" value="J_dom_sf"/>
</dbReference>
<accession>A0AAN9STM3</accession>
<dbReference type="SMART" id="SM00271">
    <property type="entry name" value="DnaJ"/>
    <property type="match status" value="1"/>
</dbReference>
<dbReference type="InterPro" id="IPR019734">
    <property type="entry name" value="TPR_rpt"/>
</dbReference>